<dbReference type="eggNOG" id="ENOG5031C2D">
    <property type="taxonomic scope" value="Bacteria"/>
</dbReference>
<proteinExistence type="predicted"/>
<dbReference type="RefSeq" id="WP_012550197.1">
    <property type="nucleotide sequence ID" value="NC_011312.1"/>
</dbReference>
<protein>
    <submittedName>
        <fullName evidence="1">Exported protein</fullName>
    </submittedName>
</protein>
<accession>B6ELC7</accession>
<name>B6ELC7_ALISL</name>
<dbReference type="HOGENOM" id="CLU_1219297_0_0_6"/>
<organism evidence="1 2">
    <name type="scientific">Aliivibrio salmonicida (strain LFI1238)</name>
    <name type="common">Vibrio salmonicida (strain LFI1238)</name>
    <dbReference type="NCBI Taxonomy" id="316275"/>
    <lineage>
        <taxon>Bacteria</taxon>
        <taxon>Pseudomonadati</taxon>
        <taxon>Pseudomonadota</taxon>
        <taxon>Gammaproteobacteria</taxon>
        <taxon>Vibrionales</taxon>
        <taxon>Vibrionaceae</taxon>
        <taxon>Aliivibrio</taxon>
    </lineage>
</organism>
<reference evidence="1 2" key="1">
    <citation type="journal article" date="2008" name="BMC Genomics">
        <title>The genome sequence of the fish pathogen Aliivibrio salmonicida strain LFI1238 shows extensive evidence of gene decay.</title>
        <authorList>
            <person name="Hjerde E."/>
            <person name="Lorentzen M.S."/>
            <person name="Holden M.T."/>
            <person name="Seeger K."/>
            <person name="Paulsen S."/>
            <person name="Bason N."/>
            <person name="Churcher C."/>
            <person name="Harris D."/>
            <person name="Norbertczak H."/>
            <person name="Quail M.A."/>
            <person name="Sanders S."/>
            <person name="Thurston S."/>
            <person name="Parkhill J."/>
            <person name="Willassen N.P."/>
            <person name="Thomson N.R."/>
        </authorList>
    </citation>
    <scope>NUCLEOTIDE SEQUENCE [LARGE SCALE GENOMIC DNA]</scope>
    <source>
        <strain evidence="1 2">LFI1238</strain>
    </source>
</reference>
<dbReference type="KEGG" id="vsa:VSAL_I1545"/>
<sequence>MASVFLYVKFKQIPIFSSRINRENNKREKSRFRFNGSKVMKPIILLILLLFINPFTSSATVELKNRNITHFENPFLLGDWYFFKPKDAESDYDVLHISLSSNHDFFIEMIEMESNSADVWRGEFSLSQEHIRFEGDEEEPQVYHYQVSHNRLYLNGIEFFKVVPENFIGSWSSKLVSGEDIMASNVKALNLKLRSDFIFSLEVVSTTGKKNQQVGYYYFEDDDLVLLYEEGEQESTFTIKEDVLELKNEQFGMYALLQRE</sequence>
<keyword evidence="2" id="KW-1185">Reference proteome</keyword>
<dbReference type="Proteomes" id="UP000001730">
    <property type="component" value="Chromosome 1"/>
</dbReference>
<evidence type="ECO:0000313" key="1">
    <source>
        <dbReference type="EMBL" id="CAQ79230.1"/>
    </source>
</evidence>
<dbReference type="EMBL" id="FM178379">
    <property type="protein sequence ID" value="CAQ79230.1"/>
    <property type="molecule type" value="Genomic_DNA"/>
</dbReference>
<gene>
    <name evidence="1" type="ordered locus">VSAL_I1545</name>
</gene>
<dbReference type="AlphaFoldDB" id="B6ELC7"/>
<evidence type="ECO:0000313" key="2">
    <source>
        <dbReference type="Proteomes" id="UP000001730"/>
    </source>
</evidence>